<dbReference type="Proteomes" id="UP000560658">
    <property type="component" value="Unassembled WGS sequence"/>
</dbReference>
<comment type="caution">
    <text evidence="2">The sequence shown here is derived from an EMBL/GenBank/DDBJ whole genome shotgun (WGS) entry which is preliminary data.</text>
</comment>
<dbReference type="InterPro" id="IPR011050">
    <property type="entry name" value="Pectin_lyase_fold/virulence"/>
</dbReference>
<name>A0A840D0U0_9BACE</name>
<sequence length="541" mass="60442">MIKSKILALSVLILSLLFAACQDDKYTKIDDLFQPRVLDEPEVKSNSIAMVWYEVNDAVSYTVELHLDNYYKSLFATIETTDPYVFVDDIPYGTTFYIRVRSNAVQSIHNSQWTYKNATTEPRPTYAKIVEDVSKADITENSATIRWEVDPGNPADSISVMTSAGGVLEGVARYLTQEERTVGYAVIDGLTKNTLYAANVYDTNKPRKYDKPYNQVSFRTAGPSLETIIVGWDDDLSVMLTENNENPDIPEGTEYFLPAGSLYTITPFEIKKGFKLVGSTEGEMAEIILSSSWRIASGSYIASLEFENLKFKQEVLDNYFFNCGNSYTLESVSFFNCSFTKFNRGFWRHQGTNKKYIVDFHMENCTLDLCGARAGGTYGTFYLGSGDGNDTMDRAVFKNCTFSRDHQGLEPGKGSFANLFWAEKMTSPIHLEYKNVTVYDFCINSRMISMPAAVGSELVIEKFLLASPCGDLYSIGANTTTTFSDNYITTDYKLGGTKINATDLGLGAEELFTNPVNGDLTIKDPASVIVQKKVGDTRWIP</sequence>
<evidence type="ECO:0008006" key="4">
    <source>
        <dbReference type="Google" id="ProtNLM"/>
    </source>
</evidence>
<evidence type="ECO:0000256" key="1">
    <source>
        <dbReference type="SAM" id="SignalP"/>
    </source>
</evidence>
<proteinExistence type="predicted"/>
<feature type="signal peptide" evidence="1">
    <location>
        <begin position="1"/>
        <end position="19"/>
    </location>
</feature>
<keyword evidence="3" id="KW-1185">Reference proteome</keyword>
<feature type="chain" id="PRO_5032740552" description="DUF5123 domain-containing protein" evidence="1">
    <location>
        <begin position="20"/>
        <end position="541"/>
    </location>
</feature>
<reference evidence="2" key="1">
    <citation type="submission" date="2020-08" db="EMBL/GenBank/DDBJ databases">
        <title>Genomic Encyclopedia of Type Strains, Phase IV (KMG-IV): sequencing the most valuable type-strain genomes for metagenomic binning, comparative biology and taxonomic classification.</title>
        <authorList>
            <person name="Goeker M."/>
        </authorList>
    </citation>
    <scope>NUCLEOTIDE SEQUENCE [LARGE SCALE GENOMIC DNA]</scope>
    <source>
        <strain evidence="2">DSM 105720</strain>
    </source>
</reference>
<dbReference type="RefSeq" id="WP_183208781.1">
    <property type="nucleotide sequence ID" value="NZ_JACIER010000009.1"/>
</dbReference>
<dbReference type="EMBL" id="JACIER010000009">
    <property type="protein sequence ID" value="MBB4044681.1"/>
    <property type="molecule type" value="Genomic_DNA"/>
</dbReference>
<keyword evidence="1" id="KW-0732">Signal</keyword>
<organism evidence="2 3">
    <name type="scientific">Bacteroides reticulotermitis</name>
    <dbReference type="NCBI Taxonomy" id="1133319"/>
    <lineage>
        <taxon>Bacteria</taxon>
        <taxon>Pseudomonadati</taxon>
        <taxon>Bacteroidota</taxon>
        <taxon>Bacteroidia</taxon>
        <taxon>Bacteroidales</taxon>
        <taxon>Bacteroidaceae</taxon>
        <taxon>Bacteroides</taxon>
    </lineage>
</organism>
<protein>
    <recommendedName>
        <fullName evidence="4">DUF5123 domain-containing protein</fullName>
    </recommendedName>
</protein>
<evidence type="ECO:0000313" key="3">
    <source>
        <dbReference type="Proteomes" id="UP000560658"/>
    </source>
</evidence>
<dbReference type="AlphaFoldDB" id="A0A840D0U0"/>
<accession>A0A840D0U0</accession>
<gene>
    <name evidence="2" type="ORF">GGR06_002476</name>
</gene>
<evidence type="ECO:0000313" key="2">
    <source>
        <dbReference type="EMBL" id="MBB4044681.1"/>
    </source>
</evidence>
<dbReference type="PROSITE" id="PS51257">
    <property type="entry name" value="PROKAR_LIPOPROTEIN"/>
    <property type="match status" value="1"/>
</dbReference>
<dbReference type="SUPFAM" id="SSF51126">
    <property type="entry name" value="Pectin lyase-like"/>
    <property type="match status" value="1"/>
</dbReference>